<dbReference type="WBParaSite" id="SBAD_0000095801-mRNA-1">
    <property type="protein sequence ID" value="SBAD_0000095801-mRNA-1"/>
    <property type="gene ID" value="SBAD_0000095801"/>
</dbReference>
<evidence type="ECO:0000313" key="3">
    <source>
        <dbReference type="WBParaSite" id="SBAD_0000095801-mRNA-1"/>
    </source>
</evidence>
<evidence type="ECO:0000313" key="2">
    <source>
        <dbReference type="Proteomes" id="UP000270296"/>
    </source>
</evidence>
<gene>
    <name evidence="1" type="ORF">SBAD_LOCUS928</name>
</gene>
<sequence length="127" mass="14542">MFLEEIGRSLSAGRVHMQQSNNTQRLSPAPSFLSLRFVETPNEIRLRYRDASKFLIWPEHPLREEGIEAGAAFVYDKRSLPPLHSALSRFRSSFNLGKTSSMSSMSHKGFIGLRVNTFRFGPRQELE</sequence>
<dbReference type="Proteomes" id="UP000270296">
    <property type="component" value="Unassembled WGS sequence"/>
</dbReference>
<dbReference type="OrthoDB" id="5802207at2759"/>
<protein>
    <submittedName>
        <fullName evidence="1 3">Uncharacterized protein</fullName>
    </submittedName>
</protein>
<proteinExistence type="predicted"/>
<dbReference type="EMBL" id="UZAM01006661">
    <property type="protein sequence ID" value="VDO92657.1"/>
    <property type="molecule type" value="Genomic_DNA"/>
</dbReference>
<organism evidence="3">
    <name type="scientific">Soboliphyme baturini</name>
    <dbReference type="NCBI Taxonomy" id="241478"/>
    <lineage>
        <taxon>Eukaryota</taxon>
        <taxon>Metazoa</taxon>
        <taxon>Ecdysozoa</taxon>
        <taxon>Nematoda</taxon>
        <taxon>Enoplea</taxon>
        <taxon>Dorylaimia</taxon>
        <taxon>Dioctophymatida</taxon>
        <taxon>Dioctophymatoidea</taxon>
        <taxon>Soboliphymatidae</taxon>
        <taxon>Soboliphyme</taxon>
    </lineage>
</organism>
<reference evidence="1 2" key="2">
    <citation type="submission" date="2018-11" db="EMBL/GenBank/DDBJ databases">
        <authorList>
            <consortium name="Pathogen Informatics"/>
        </authorList>
    </citation>
    <scope>NUCLEOTIDE SEQUENCE [LARGE SCALE GENOMIC DNA]</scope>
</reference>
<keyword evidence="2" id="KW-1185">Reference proteome</keyword>
<dbReference type="AlphaFoldDB" id="A0A183IBD4"/>
<reference evidence="3" key="1">
    <citation type="submission" date="2016-06" db="UniProtKB">
        <authorList>
            <consortium name="WormBaseParasite"/>
        </authorList>
    </citation>
    <scope>IDENTIFICATION</scope>
</reference>
<accession>A0A183IBD4</accession>
<evidence type="ECO:0000313" key="1">
    <source>
        <dbReference type="EMBL" id="VDO92657.1"/>
    </source>
</evidence>
<name>A0A183IBD4_9BILA</name>